<name>A0A5B7JHH1_PORTR</name>
<dbReference type="EMBL" id="VSRR010096249">
    <property type="protein sequence ID" value="MPC93823.1"/>
    <property type="molecule type" value="Genomic_DNA"/>
</dbReference>
<dbReference type="AlphaFoldDB" id="A0A5B7JHH1"/>
<protein>
    <recommendedName>
        <fullName evidence="4">RRM domain-containing protein</fullName>
    </recommendedName>
</protein>
<proteinExistence type="predicted"/>
<feature type="region of interest" description="Disordered" evidence="1">
    <location>
        <begin position="1"/>
        <end position="46"/>
    </location>
</feature>
<evidence type="ECO:0000313" key="2">
    <source>
        <dbReference type="EMBL" id="MPC93823.1"/>
    </source>
</evidence>
<keyword evidence="3" id="KW-1185">Reference proteome</keyword>
<dbReference type="InterPro" id="IPR035979">
    <property type="entry name" value="RBD_domain_sf"/>
</dbReference>
<dbReference type="CDD" id="cd00590">
    <property type="entry name" value="RRM_SF"/>
    <property type="match status" value="1"/>
</dbReference>
<dbReference type="SUPFAM" id="SSF54928">
    <property type="entry name" value="RNA-binding domain, RBD"/>
    <property type="match status" value="1"/>
</dbReference>
<evidence type="ECO:0000256" key="1">
    <source>
        <dbReference type="SAM" id="MobiDB-lite"/>
    </source>
</evidence>
<sequence length="339" mass="37875">MIRHKKISGSREVADLARKTSSSGLNGKEDSPPQGPPTAVSCSGSSSEGRIYVACDSFLMVNVNPSFSYHAMHSLLKVYGTVLHIRLLYDKDFPSNRCYVMFLSCDEVRLAVEHVASLPLAGSGFKTELLHSRNISDSDTDYIPSLFDHHSENSVPEVRQIPPPRWFVAYYRNGSENFIHASRYLAKEIGTILEGNQKKYGKGVLVRAKDITQARMLQHLPCPTDSMFETVKAHPTFDYSKGCVYSQDLYEFPEEEILAMCPSSVQKVTKMRNSTNMVLLTFSGSTLPDRVHIGTINIRVRRFVSRPFQSFSCYGYGHGKSSCKEASRCGNSSGLDSHF</sequence>
<dbReference type="GO" id="GO:0003676">
    <property type="term" value="F:nucleic acid binding"/>
    <property type="evidence" value="ECO:0007669"/>
    <property type="project" value="InterPro"/>
</dbReference>
<reference evidence="2 3" key="1">
    <citation type="submission" date="2019-05" db="EMBL/GenBank/DDBJ databases">
        <title>Another draft genome of Portunus trituberculatus and its Hox gene families provides insights of decapod evolution.</title>
        <authorList>
            <person name="Jeong J.-H."/>
            <person name="Song I."/>
            <person name="Kim S."/>
            <person name="Choi T."/>
            <person name="Kim D."/>
            <person name="Ryu S."/>
            <person name="Kim W."/>
        </authorList>
    </citation>
    <scope>NUCLEOTIDE SEQUENCE [LARGE SCALE GENOMIC DNA]</scope>
    <source>
        <tissue evidence="2">Muscle</tissue>
    </source>
</reference>
<accession>A0A5B7JHH1</accession>
<organism evidence="2 3">
    <name type="scientific">Portunus trituberculatus</name>
    <name type="common">Swimming crab</name>
    <name type="synonym">Neptunus trituberculatus</name>
    <dbReference type="NCBI Taxonomy" id="210409"/>
    <lineage>
        <taxon>Eukaryota</taxon>
        <taxon>Metazoa</taxon>
        <taxon>Ecdysozoa</taxon>
        <taxon>Arthropoda</taxon>
        <taxon>Crustacea</taxon>
        <taxon>Multicrustacea</taxon>
        <taxon>Malacostraca</taxon>
        <taxon>Eumalacostraca</taxon>
        <taxon>Eucarida</taxon>
        <taxon>Decapoda</taxon>
        <taxon>Pleocyemata</taxon>
        <taxon>Brachyura</taxon>
        <taxon>Eubrachyura</taxon>
        <taxon>Portunoidea</taxon>
        <taxon>Portunidae</taxon>
        <taxon>Portuninae</taxon>
        <taxon>Portunus</taxon>
    </lineage>
</organism>
<dbReference type="Proteomes" id="UP000324222">
    <property type="component" value="Unassembled WGS sequence"/>
</dbReference>
<gene>
    <name evidence="2" type="ORF">E2C01_088968</name>
</gene>
<evidence type="ECO:0008006" key="4">
    <source>
        <dbReference type="Google" id="ProtNLM"/>
    </source>
</evidence>
<evidence type="ECO:0000313" key="3">
    <source>
        <dbReference type="Proteomes" id="UP000324222"/>
    </source>
</evidence>
<comment type="caution">
    <text evidence="2">The sequence shown here is derived from an EMBL/GenBank/DDBJ whole genome shotgun (WGS) entry which is preliminary data.</text>
</comment>